<evidence type="ECO:0000313" key="1">
    <source>
        <dbReference type="EMBL" id="RIV72183.1"/>
    </source>
</evidence>
<reference evidence="1 2" key="1">
    <citation type="submission" date="2018-08" db="EMBL/GenBank/DDBJ databases">
        <title>Proposal of Muricauda 72 sp.nov. and Muricauda NH166 sp.nov., isolated from seawater.</title>
        <authorList>
            <person name="Cheng H."/>
            <person name="Wu Y.-H."/>
            <person name="Guo L.-L."/>
            <person name="Xu X.-W."/>
        </authorList>
    </citation>
    <scope>NUCLEOTIDE SEQUENCE [LARGE SCALE GENOMIC DNA]</scope>
    <source>
        <strain evidence="1 2">NH166</strain>
    </source>
</reference>
<dbReference type="AlphaFoldDB" id="A0A418NAD9"/>
<sequence length="388" mass="42651">MTMKKNLKIIIGLVLVLGCTKDYNTLEDITFHGGYIAFTQEPDLSFNILKLDTESFTGTLYDPNENATNYTLKAIFGDLETETLVNISSFPTTISFTIPEILAEFGLTIDDVGLNDRITFVAVVTTPTGIFDGRSPNYDVNNINQGGDTTDRLKFSGHHNAMEFSFTFFQPEGVKIRGTSFEEVPVGLEDDVYVRNGGNDETIDLVNGENPPFVDYVAKGTGKDDELGFDSEYIAITDISTSSLGFSEERIGVVSLLEDYEAYPDGVQGFHSEDADGAIRITFDTVNVPKGQENSGVSFEVFFGVTSWEELDGLHAYANITTDDGSEVLELASVFSNDTETMAGQWLKIDSGYKKGIRSYQLVIQIQSGATAESFDLDNVIVYEAQDE</sequence>
<comment type="caution">
    <text evidence="1">The sequence shown here is derived from an EMBL/GenBank/DDBJ whole genome shotgun (WGS) entry which is preliminary data.</text>
</comment>
<dbReference type="PROSITE" id="PS51257">
    <property type="entry name" value="PROKAR_LIPOPROTEIN"/>
    <property type="match status" value="1"/>
</dbReference>
<dbReference type="EMBL" id="QXFJ01000015">
    <property type="protein sequence ID" value="RIV72183.1"/>
    <property type="molecule type" value="Genomic_DNA"/>
</dbReference>
<gene>
    <name evidence="1" type="ORF">D2U88_06945</name>
</gene>
<protein>
    <submittedName>
        <fullName evidence="1">Uncharacterized protein</fullName>
    </submittedName>
</protein>
<accession>A0A418NAD9</accession>
<name>A0A418NAD9_9FLAO</name>
<dbReference type="Proteomes" id="UP000284189">
    <property type="component" value="Unassembled WGS sequence"/>
</dbReference>
<evidence type="ECO:0000313" key="2">
    <source>
        <dbReference type="Proteomes" id="UP000284189"/>
    </source>
</evidence>
<organism evidence="1 2">
    <name type="scientific">Flagellimonas aequoris</name>
    <dbReference type="NCBI Taxonomy" id="2306997"/>
    <lineage>
        <taxon>Bacteria</taxon>
        <taxon>Pseudomonadati</taxon>
        <taxon>Bacteroidota</taxon>
        <taxon>Flavobacteriia</taxon>
        <taxon>Flavobacteriales</taxon>
        <taxon>Flavobacteriaceae</taxon>
        <taxon>Flagellimonas</taxon>
    </lineage>
</organism>
<proteinExistence type="predicted"/>